<dbReference type="OrthoDB" id="448893at2759"/>
<feature type="transmembrane region" description="Helical" evidence="16">
    <location>
        <begin position="426"/>
        <end position="448"/>
    </location>
</feature>
<evidence type="ECO:0000256" key="4">
    <source>
        <dbReference type="ARBA" id="ARBA00006122"/>
    </source>
</evidence>
<dbReference type="GO" id="GO:0033164">
    <property type="term" value="F:initiation-specific glycolipid 1,6-alpha-mannosyltransferase activity"/>
    <property type="evidence" value="ECO:0007669"/>
    <property type="project" value="EnsemblFungi"/>
</dbReference>
<comment type="catalytic activity">
    <reaction evidence="15 16">
        <text>an alpha-D-Man-(1-&gt;3)-beta-D-Man-(1-&gt;4)-beta-D-GlcNAc-(1-&gt;4)-alpha-D-GlcNAc-diphospho-di-trans,poly-cis-dolichol + GDP-alpha-D-mannose = an alpha-D-Man-(1-&gt;3)-[alpha-D-Man-(1-&gt;6)]-beta-D-Man-(1-&gt;4)-beta-D-GlcNAc-(1-&gt;4)-alpha-D-GlcNAc-diphospho-di-trans,poly-cis-dolichol + GDP + H(+)</text>
        <dbReference type="Rhea" id="RHEA:29519"/>
        <dbReference type="Rhea" id="RHEA-COMP:19513"/>
        <dbReference type="Rhea" id="RHEA-COMP:19515"/>
        <dbReference type="ChEBI" id="CHEBI:15378"/>
        <dbReference type="ChEBI" id="CHEBI:57527"/>
        <dbReference type="ChEBI" id="CHEBI:58189"/>
        <dbReference type="ChEBI" id="CHEBI:132510"/>
        <dbReference type="ChEBI" id="CHEBI:132511"/>
        <dbReference type="EC" id="2.4.1.257"/>
    </reaction>
    <physiologicalReaction direction="left-to-right" evidence="15 16">
        <dbReference type="Rhea" id="RHEA:29520"/>
    </physiologicalReaction>
</comment>
<evidence type="ECO:0000256" key="16">
    <source>
        <dbReference type="RuleBase" id="RU367136"/>
    </source>
</evidence>
<dbReference type="PANTHER" id="PTHR45918:SF1">
    <property type="entry name" value="ALPHA-1,3_1,6-MANNOSYLTRANSFERASE ALG2"/>
    <property type="match status" value="1"/>
</dbReference>
<evidence type="ECO:0000256" key="11">
    <source>
        <dbReference type="ARBA" id="ARBA00022824"/>
    </source>
</evidence>
<comment type="pathway">
    <text evidence="3 16">Protein modification; protein glycosylation.</text>
</comment>
<evidence type="ECO:0000259" key="18">
    <source>
        <dbReference type="Pfam" id="PF13439"/>
    </source>
</evidence>
<dbReference type="EC" id="2.4.1.257" evidence="5 16"/>
<evidence type="ECO:0000256" key="3">
    <source>
        <dbReference type="ARBA" id="ARBA00004922"/>
    </source>
</evidence>
<evidence type="ECO:0000256" key="2">
    <source>
        <dbReference type="ARBA" id="ARBA00004586"/>
    </source>
</evidence>
<comment type="catalytic activity">
    <reaction evidence="14 16">
        <text>a beta-D-Man-(1-&gt;4)-beta-D-GlcNAc-(1-&gt;4)-alpha-D-GlcNAc-diphospho-di-trans,poly-cis-dolichol + GDP-alpha-D-mannose = an alpha-D-Man-(1-&gt;3)-beta-D-Man-(1-&gt;4)-beta-D-GlcNAc-(1-&gt;4)-alpha-D-GlcNAc-diphospho-di-trans,poly-cis-dolichol + GDP + H(+)</text>
        <dbReference type="Rhea" id="RHEA:29515"/>
        <dbReference type="Rhea" id="RHEA-COMP:19511"/>
        <dbReference type="Rhea" id="RHEA-COMP:19513"/>
        <dbReference type="ChEBI" id="CHEBI:15378"/>
        <dbReference type="ChEBI" id="CHEBI:57527"/>
        <dbReference type="ChEBI" id="CHEBI:58189"/>
        <dbReference type="ChEBI" id="CHEBI:58472"/>
        <dbReference type="ChEBI" id="CHEBI:132510"/>
        <dbReference type="EC" id="2.4.1.132"/>
    </reaction>
    <physiologicalReaction direction="left-to-right" evidence="14 16">
        <dbReference type="Rhea" id="RHEA:29516"/>
    </physiologicalReaction>
</comment>
<dbReference type="Gene3D" id="3.40.50.2000">
    <property type="entry name" value="Glycogen Phosphorylase B"/>
    <property type="match status" value="2"/>
</dbReference>
<dbReference type="GO" id="GO:0006488">
    <property type="term" value="P:dolichol-linked oligosaccharide biosynthetic process"/>
    <property type="evidence" value="ECO:0007669"/>
    <property type="project" value="EnsemblFungi"/>
</dbReference>
<keyword evidence="13 16" id="KW-0472">Membrane</keyword>
<evidence type="ECO:0000256" key="8">
    <source>
        <dbReference type="ARBA" id="ARBA00022676"/>
    </source>
</evidence>
<gene>
    <name evidence="19" type="ORF">PACTADRAFT_48265</name>
</gene>
<dbReference type="GO" id="GO:0004378">
    <property type="term" value="F:GDP-Man:Man(1)GlcNAc(2)-PP-Dol alpha-1,3-mannosyltransferase activity"/>
    <property type="evidence" value="ECO:0007669"/>
    <property type="project" value="UniProtKB-UniRule"/>
</dbReference>
<evidence type="ECO:0000256" key="10">
    <source>
        <dbReference type="ARBA" id="ARBA00022692"/>
    </source>
</evidence>
<evidence type="ECO:0000256" key="15">
    <source>
        <dbReference type="ARBA" id="ARBA00045104"/>
    </source>
</evidence>
<keyword evidence="12 16" id="KW-1133">Transmembrane helix</keyword>
<evidence type="ECO:0000313" key="19">
    <source>
        <dbReference type="EMBL" id="ODV98523.1"/>
    </source>
</evidence>
<dbReference type="InterPro" id="IPR001296">
    <property type="entry name" value="Glyco_trans_1"/>
</dbReference>
<keyword evidence="10 16" id="KW-0812">Transmembrane</keyword>
<dbReference type="InterPro" id="IPR027054">
    <property type="entry name" value="ALG2"/>
</dbReference>
<keyword evidence="11 16" id="KW-0256">Endoplasmic reticulum</keyword>
<dbReference type="SUPFAM" id="SSF53756">
    <property type="entry name" value="UDP-Glycosyltransferase/glycogen phosphorylase"/>
    <property type="match status" value="1"/>
</dbReference>
<keyword evidence="9 16" id="KW-0808">Transferase</keyword>
<dbReference type="STRING" id="669874.A0A1E4U3D7"/>
<evidence type="ECO:0000256" key="13">
    <source>
        <dbReference type="ARBA" id="ARBA00023136"/>
    </source>
</evidence>
<dbReference type="InterPro" id="IPR028098">
    <property type="entry name" value="Glyco_trans_4-like_N"/>
</dbReference>
<comment type="function">
    <text evidence="1 16">Mannosylates Man(2)GlcNAc(2)-dolichol diphosphate and Man(1)GlcNAc(2)-dolichol diphosphate to form Man(3)GlcNAc(2)-dolichol diphosphate.</text>
</comment>
<organism evidence="19 20">
    <name type="scientific">Pachysolen tannophilus NRRL Y-2460</name>
    <dbReference type="NCBI Taxonomy" id="669874"/>
    <lineage>
        <taxon>Eukaryota</taxon>
        <taxon>Fungi</taxon>
        <taxon>Dikarya</taxon>
        <taxon>Ascomycota</taxon>
        <taxon>Saccharomycotina</taxon>
        <taxon>Pichiomycetes</taxon>
        <taxon>Pachysolenaceae</taxon>
        <taxon>Pachysolen</taxon>
    </lineage>
</organism>
<dbReference type="Proteomes" id="UP000094236">
    <property type="component" value="Unassembled WGS sequence"/>
</dbReference>
<dbReference type="AlphaFoldDB" id="A0A1E4U3D7"/>
<dbReference type="EC" id="2.4.1.132" evidence="6 16"/>
<evidence type="ECO:0000256" key="7">
    <source>
        <dbReference type="ARBA" id="ARBA00019218"/>
    </source>
</evidence>
<evidence type="ECO:0000256" key="1">
    <source>
        <dbReference type="ARBA" id="ARBA00003142"/>
    </source>
</evidence>
<reference evidence="20" key="1">
    <citation type="submission" date="2016-05" db="EMBL/GenBank/DDBJ databases">
        <title>Comparative genomics of biotechnologically important yeasts.</title>
        <authorList>
            <consortium name="DOE Joint Genome Institute"/>
            <person name="Riley R."/>
            <person name="Haridas S."/>
            <person name="Wolfe K.H."/>
            <person name="Lopes M.R."/>
            <person name="Hittinger C.T."/>
            <person name="Goker M."/>
            <person name="Salamov A."/>
            <person name="Wisecaver J."/>
            <person name="Long T.M."/>
            <person name="Aerts A.L."/>
            <person name="Barry K."/>
            <person name="Choi C."/>
            <person name="Clum A."/>
            <person name="Coughlan A.Y."/>
            <person name="Deshpande S."/>
            <person name="Douglass A.P."/>
            <person name="Hanson S.J."/>
            <person name="Klenk H.-P."/>
            <person name="Labutti K."/>
            <person name="Lapidus A."/>
            <person name="Lindquist E."/>
            <person name="Lipzen A."/>
            <person name="Meier-Kolthoff J.P."/>
            <person name="Ohm R.A."/>
            <person name="Otillar R.P."/>
            <person name="Pangilinan J."/>
            <person name="Peng Y."/>
            <person name="Rokas A."/>
            <person name="Rosa C.A."/>
            <person name="Scheuner C."/>
            <person name="Sibirny A.A."/>
            <person name="Slot J.C."/>
            <person name="Stielow J.B."/>
            <person name="Sun H."/>
            <person name="Kurtzman C.P."/>
            <person name="Blackwell M."/>
            <person name="Grigoriev I.V."/>
            <person name="Jeffries T.W."/>
        </authorList>
    </citation>
    <scope>NUCLEOTIDE SEQUENCE [LARGE SCALE GENOMIC DNA]</scope>
    <source>
        <strain evidence="20">NRRL Y-2460</strain>
    </source>
</reference>
<dbReference type="EMBL" id="KV454011">
    <property type="protein sequence ID" value="ODV98523.1"/>
    <property type="molecule type" value="Genomic_DNA"/>
</dbReference>
<dbReference type="Pfam" id="PF00534">
    <property type="entry name" value="Glycos_transf_1"/>
    <property type="match status" value="1"/>
</dbReference>
<dbReference type="GO" id="GO:0005789">
    <property type="term" value="C:endoplasmic reticulum membrane"/>
    <property type="evidence" value="ECO:0007669"/>
    <property type="project" value="UniProtKB-SubCell"/>
</dbReference>
<evidence type="ECO:0000259" key="17">
    <source>
        <dbReference type="Pfam" id="PF00534"/>
    </source>
</evidence>
<dbReference type="Pfam" id="PF13439">
    <property type="entry name" value="Glyco_transf_4"/>
    <property type="match status" value="1"/>
</dbReference>
<evidence type="ECO:0000256" key="5">
    <source>
        <dbReference type="ARBA" id="ARBA00011969"/>
    </source>
</evidence>
<dbReference type="PANTHER" id="PTHR45918">
    <property type="entry name" value="ALPHA-1,3/1,6-MANNOSYLTRANSFERASE ALG2"/>
    <property type="match status" value="1"/>
</dbReference>
<dbReference type="UniPathway" id="UPA00378"/>
<proteinExistence type="inferred from homology"/>
<keyword evidence="8 16" id="KW-0328">Glycosyltransferase</keyword>
<keyword evidence="20" id="KW-1185">Reference proteome</keyword>
<evidence type="ECO:0000313" key="20">
    <source>
        <dbReference type="Proteomes" id="UP000094236"/>
    </source>
</evidence>
<protein>
    <recommendedName>
        <fullName evidence="7 16">Alpha-1,3/1,6-mannosyltransferase ALG2</fullName>
        <ecNumber evidence="6 16">2.4.1.132</ecNumber>
        <ecNumber evidence="5 16">2.4.1.257</ecNumber>
    </recommendedName>
    <alternativeName>
        <fullName evidence="16">GDP-Man:Man(1)GlcNAc(2)-PP-Dol alpha-1,3-mannosyltransferase</fullName>
    </alternativeName>
</protein>
<feature type="domain" description="Glycosyltransferase subfamily 4-like N-terminal" evidence="18">
    <location>
        <begin position="12"/>
        <end position="195"/>
    </location>
</feature>
<comment type="subcellular location">
    <subcellularLocation>
        <location evidence="2 16">Endoplasmic reticulum membrane</location>
    </subcellularLocation>
</comment>
<evidence type="ECO:0000256" key="14">
    <source>
        <dbReference type="ARBA" id="ARBA00045103"/>
    </source>
</evidence>
<accession>A0A1E4U3D7</accession>
<sequence>MRVAFIHPDLGIGGAERLVVDAAIGLQEQGNDIVMYTSHCDKKHCFEEIKNCSLKVEVYGDFLPTRVFNKFQIAFSILRQLYLILILILKGEIGCIDLFIVDQLSFCLPLLHFFKNDNAKVLFYCHHPDLLAASHDSLLRKFYRKPFDFIEEFTTGYADKIIVNSIYTKKIFNQTFQKLYKSGIETSVVYPCVETEILLKDDSIEEVEDFFKAKKYFLSINRFDKPKDIDLAITSFKKFLDKNEKLSNIKLVLAGGYDSRNMKNVEYLIHLEKLCKDLKLISFIFKGKLTLMPRNVQVLFLPSISSNLKDALISRAELLLYTPSKEHFGIVPLEAMRLGVPVLACNRGGPPESIIDNENGFLRDPDPEEWSKVMDLVLNNNNNEVKMNYLKNGKKRVSEKFSRNSMTENFINIIQDTKIASFKFDFIIGLLLKNFIFIFILVIGFVVMNWHIFAKYANGYYLSLTQFIKSKYNL</sequence>
<name>A0A1E4U3D7_PACTA</name>
<evidence type="ECO:0000256" key="9">
    <source>
        <dbReference type="ARBA" id="ARBA00022679"/>
    </source>
</evidence>
<comment type="similarity">
    <text evidence="4 16">Belongs to the glycosyltransferase group 1 family.</text>
</comment>
<feature type="domain" description="Glycosyl transferase family 1" evidence="17">
    <location>
        <begin position="204"/>
        <end position="395"/>
    </location>
</feature>
<dbReference type="GO" id="GO:0102704">
    <property type="term" value="F:GDP-Man:Man(2)GlcNAc(2)-PP-Dol alpha-1,6-mannosyltransferase activity"/>
    <property type="evidence" value="ECO:0007669"/>
    <property type="project" value="UniProtKB-UniRule"/>
</dbReference>
<evidence type="ECO:0000256" key="12">
    <source>
        <dbReference type="ARBA" id="ARBA00022989"/>
    </source>
</evidence>
<dbReference type="CDD" id="cd03805">
    <property type="entry name" value="GT4_ALG2-like"/>
    <property type="match status" value="1"/>
</dbReference>
<evidence type="ECO:0000256" key="6">
    <source>
        <dbReference type="ARBA" id="ARBA00012649"/>
    </source>
</evidence>